<dbReference type="EMBL" id="AGUD01000322">
    <property type="protein sequence ID" value="EHN08804.1"/>
    <property type="molecule type" value="Genomic_DNA"/>
</dbReference>
<protein>
    <submittedName>
        <fullName evidence="2">Uncharacterized protein</fullName>
    </submittedName>
</protein>
<keyword evidence="3" id="KW-1185">Reference proteome</keyword>
<dbReference type="RefSeq" id="WP_007579405.1">
    <property type="nucleotide sequence ID" value="NZ_AGUD01000322.1"/>
</dbReference>
<feature type="signal peptide" evidence="1">
    <location>
        <begin position="1"/>
        <end position="26"/>
    </location>
</feature>
<gene>
    <name evidence="2" type="ORF">PAI11_43730</name>
</gene>
<organism evidence="2 3">
    <name type="scientific">Patulibacter medicamentivorans</name>
    <dbReference type="NCBI Taxonomy" id="1097667"/>
    <lineage>
        <taxon>Bacteria</taxon>
        <taxon>Bacillati</taxon>
        <taxon>Actinomycetota</taxon>
        <taxon>Thermoleophilia</taxon>
        <taxon>Solirubrobacterales</taxon>
        <taxon>Patulibacteraceae</taxon>
        <taxon>Patulibacter</taxon>
    </lineage>
</organism>
<evidence type="ECO:0000256" key="1">
    <source>
        <dbReference type="SAM" id="SignalP"/>
    </source>
</evidence>
<keyword evidence="1" id="KW-0732">Signal</keyword>
<name>H0EBY8_9ACTN</name>
<accession>H0EBY8</accession>
<evidence type="ECO:0000313" key="2">
    <source>
        <dbReference type="EMBL" id="EHN08804.1"/>
    </source>
</evidence>
<dbReference type="Proteomes" id="UP000005143">
    <property type="component" value="Unassembled WGS sequence"/>
</dbReference>
<proteinExistence type="predicted"/>
<evidence type="ECO:0000313" key="3">
    <source>
        <dbReference type="Proteomes" id="UP000005143"/>
    </source>
</evidence>
<comment type="caution">
    <text evidence="2">The sequence shown here is derived from an EMBL/GenBank/DDBJ whole genome shotgun (WGS) entry which is preliminary data.</text>
</comment>
<sequence>MTSGATRLGGSLALALVLVPAGLASADPGPAPATIRVLGQADGRTTVGDTLYLTPLGPARLSTGGCILLCATGTAVAAPTSGADAGLSGMTVSGPLLLPGSGTVTLESDAFRYDAADGHDATALRVSYAARLDGAAGSAATARLDIVPAAGGSAVAGMPGQALVLDGTQHAIGPVSLAPKQLTRGGSYRVVVSARVDVPSGASATVRFATPRLFAIGPQQTVAPTPTLLLDRPAVRLSGRRLRIEVRCPAAASGSCRIDGRVLVAKRTLRKLAAVTVAAGGRKVLVVRLTAAQRRRAAGARRLTVRITGHDGAGARDDAQRTVRVGR</sequence>
<feature type="chain" id="PRO_5003531917" evidence="1">
    <location>
        <begin position="27"/>
        <end position="327"/>
    </location>
</feature>
<reference evidence="2 3" key="1">
    <citation type="journal article" date="2013" name="Biodegradation">
        <title>Quantitative proteomic analysis of ibuprofen-degrading Patulibacter sp. strain I11.</title>
        <authorList>
            <person name="Almeida B."/>
            <person name="Kjeldal H."/>
            <person name="Lolas I."/>
            <person name="Knudsen A.D."/>
            <person name="Carvalho G."/>
            <person name="Nielsen K.L."/>
            <person name="Barreto Crespo M.T."/>
            <person name="Stensballe A."/>
            <person name="Nielsen J.L."/>
        </authorList>
    </citation>
    <scope>NUCLEOTIDE SEQUENCE [LARGE SCALE GENOMIC DNA]</scope>
    <source>
        <strain evidence="2 3">I11</strain>
    </source>
</reference>
<dbReference type="AlphaFoldDB" id="H0EBY8"/>